<keyword evidence="1" id="KW-0479">Metal-binding</keyword>
<name>A0A9P1IXW4_9PELO</name>
<dbReference type="EMBL" id="CANHGI010000005">
    <property type="protein sequence ID" value="CAI5451423.1"/>
    <property type="molecule type" value="Genomic_DNA"/>
</dbReference>
<accession>A0A9P1IXW4</accession>
<comment type="caution">
    <text evidence="4">The sequence shown here is derived from an EMBL/GenBank/DDBJ whole genome shotgun (WGS) entry which is preliminary data.</text>
</comment>
<reference evidence="4" key="1">
    <citation type="submission" date="2022-11" db="EMBL/GenBank/DDBJ databases">
        <authorList>
            <person name="Kikuchi T."/>
        </authorList>
    </citation>
    <scope>NUCLEOTIDE SEQUENCE</scope>
    <source>
        <strain evidence="4">PS1010</strain>
    </source>
</reference>
<evidence type="ECO:0000256" key="1">
    <source>
        <dbReference type="RuleBase" id="RU000356"/>
    </source>
</evidence>
<protein>
    <recommendedName>
        <fullName evidence="3">Globin domain-containing protein</fullName>
    </recommendedName>
</protein>
<keyword evidence="5" id="KW-1185">Reference proteome</keyword>
<keyword evidence="1" id="KW-0813">Transport</keyword>
<dbReference type="PANTHER" id="PTHR47768:SF2">
    <property type="entry name" value="GLOBIN-RELATED"/>
    <property type="match status" value="1"/>
</dbReference>
<dbReference type="InterPro" id="IPR044399">
    <property type="entry name" value="Mb-like_M"/>
</dbReference>
<dbReference type="InterPro" id="IPR000971">
    <property type="entry name" value="Globin"/>
</dbReference>
<dbReference type="PANTHER" id="PTHR47768">
    <property type="entry name" value="GLOBIN RELATED-RELATED"/>
    <property type="match status" value="1"/>
</dbReference>
<feature type="compositionally biased region" description="Polar residues" evidence="2">
    <location>
        <begin position="1"/>
        <end position="20"/>
    </location>
</feature>
<feature type="region of interest" description="Disordered" evidence="2">
    <location>
        <begin position="1"/>
        <end position="23"/>
    </location>
</feature>
<dbReference type="InterPro" id="IPR009050">
    <property type="entry name" value="Globin-like_sf"/>
</dbReference>
<dbReference type="Pfam" id="PF00042">
    <property type="entry name" value="Globin"/>
    <property type="match status" value="1"/>
</dbReference>
<gene>
    <name evidence="4" type="ORF">CAMP_LOCUS14060</name>
</gene>
<feature type="domain" description="Globin" evidence="3">
    <location>
        <begin position="88"/>
        <end position="237"/>
    </location>
</feature>
<keyword evidence="1" id="KW-0349">Heme</keyword>
<dbReference type="Proteomes" id="UP001152747">
    <property type="component" value="Unassembled WGS sequence"/>
</dbReference>
<keyword evidence="1" id="KW-0408">Iron</keyword>
<proteinExistence type="inferred from homology"/>
<dbReference type="InterPro" id="IPR012292">
    <property type="entry name" value="Globin/Proto"/>
</dbReference>
<evidence type="ECO:0000256" key="2">
    <source>
        <dbReference type="SAM" id="MobiDB-lite"/>
    </source>
</evidence>
<dbReference type="Gene3D" id="1.10.490.10">
    <property type="entry name" value="Globins"/>
    <property type="match status" value="1"/>
</dbReference>
<evidence type="ECO:0000313" key="5">
    <source>
        <dbReference type="Proteomes" id="UP001152747"/>
    </source>
</evidence>
<dbReference type="OrthoDB" id="5786608at2759"/>
<sequence>MGHGQSSGLHLTAVNNNGGENTKDKVEKLFRQNNRTNRSRSLDNRTIVQEKLPTRAIGSSHSARFPKSRHIPGLPRRSEDGPNGAISGLSREDKRIIETCWFKCSQKQLRKCTSDIFWDILHTDEHILKLFRLDHVATNRLKDNDYFKSHAANLALVLNLVVTNVQDHFEEAHDALQALGYQHLHLIDRSNFQTMYWDIFTDCFERNPPPSFKKGKEREVWSRMILYIMAQMKTGYQRAQHEEKCERLSVPMLM</sequence>
<keyword evidence="1" id="KW-0561">Oxygen transport</keyword>
<comment type="similarity">
    <text evidence="1">Belongs to the globin family.</text>
</comment>
<evidence type="ECO:0000259" key="3">
    <source>
        <dbReference type="PROSITE" id="PS01033"/>
    </source>
</evidence>
<dbReference type="AlphaFoldDB" id="A0A9P1IXW4"/>
<dbReference type="SUPFAM" id="SSF46458">
    <property type="entry name" value="Globin-like"/>
    <property type="match status" value="1"/>
</dbReference>
<organism evidence="4 5">
    <name type="scientific">Caenorhabditis angaria</name>
    <dbReference type="NCBI Taxonomy" id="860376"/>
    <lineage>
        <taxon>Eukaryota</taxon>
        <taxon>Metazoa</taxon>
        <taxon>Ecdysozoa</taxon>
        <taxon>Nematoda</taxon>
        <taxon>Chromadorea</taxon>
        <taxon>Rhabditida</taxon>
        <taxon>Rhabditina</taxon>
        <taxon>Rhabditomorpha</taxon>
        <taxon>Rhabditoidea</taxon>
        <taxon>Rhabditidae</taxon>
        <taxon>Peloderinae</taxon>
        <taxon>Caenorhabditis</taxon>
    </lineage>
</organism>
<feature type="region of interest" description="Disordered" evidence="2">
    <location>
        <begin position="57"/>
        <end position="87"/>
    </location>
</feature>
<dbReference type="GO" id="GO:0005344">
    <property type="term" value="F:oxygen carrier activity"/>
    <property type="evidence" value="ECO:0007669"/>
    <property type="project" value="UniProtKB-KW"/>
</dbReference>
<evidence type="ECO:0000313" key="4">
    <source>
        <dbReference type="EMBL" id="CAI5451423.1"/>
    </source>
</evidence>
<dbReference type="CDD" id="cd01040">
    <property type="entry name" value="Mb-like"/>
    <property type="match status" value="1"/>
</dbReference>
<dbReference type="GO" id="GO:0019825">
    <property type="term" value="F:oxygen binding"/>
    <property type="evidence" value="ECO:0007669"/>
    <property type="project" value="InterPro"/>
</dbReference>
<dbReference type="InterPro" id="IPR053341">
    <property type="entry name" value="Oxidative_stress_globin-like"/>
</dbReference>
<dbReference type="PROSITE" id="PS01033">
    <property type="entry name" value="GLOBIN"/>
    <property type="match status" value="1"/>
</dbReference>
<dbReference type="GO" id="GO:0020037">
    <property type="term" value="F:heme binding"/>
    <property type="evidence" value="ECO:0007669"/>
    <property type="project" value="InterPro"/>
</dbReference>